<reference evidence="2 3" key="1">
    <citation type="submission" date="2020-05" db="EMBL/GenBank/DDBJ databases">
        <title>Ramlibacter rhizophilus sp. nov., isolated from rhizosphere soil of national flower Mugunghwa from South Korea.</title>
        <authorList>
            <person name="Zheng-Fei Y."/>
            <person name="Huan T."/>
        </authorList>
    </citation>
    <scope>NUCLEOTIDE SEQUENCE [LARGE SCALE GENOMIC DNA]</scope>
    <source>
        <strain evidence="2 3">H242</strain>
    </source>
</reference>
<gene>
    <name evidence="2" type="ORF">HK414_17605</name>
</gene>
<dbReference type="Gene3D" id="3.40.190.150">
    <property type="entry name" value="Bordetella uptake gene, domain 1"/>
    <property type="match status" value="1"/>
</dbReference>
<evidence type="ECO:0000256" key="1">
    <source>
        <dbReference type="ARBA" id="ARBA00006987"/>
    </source>
</evidence>
<dbReference type="Proteomes" id="UP000500826">
    <property type="component" value="Chromosome"/>
</dbReference>
<organism evidence="2 3">
    <name type="scientific">Ramlibacter terrae</name>
    <dbReference type="NCBI Taxonomy" id="2732511"/>
    <lineage>
        <taxon>Bacteria</taxon>
        <taxon>Pseudomonadati</taxon>
        <taxon>Pseudomonadota</taxon>
        <taxon>Betaproteobacteria</taxon>
        <taxon>Burkholderiales</taxon>
        <taxon>Comamonadaceae</taxon>
        <taxon>Ramlibacter</taxon>
    </lineage>
</organism>
<comment type="similarity">
    <text evidence="1">Belongs to the UPF0065 (bug) family.</text>
</comment>
<proteinExistence type="inferred from homology"/>
<accession>A0ABX6P608</accession>
<dbReference type="InterPro" id="IPR042100">
    <property type="entry name" value="Bug_dom1"/>
</dbReference>
<dbReference type="InterPro" id="IPR005064">
    <property type="entry name" value="BUG"/>
</dbReference>
<name>A0ABX6P608_9BURK</name>
<sequence>MIVQYKPGAGTVLGTDFVAKAAPDGHTIGLVITGHMINPSLRKTMPFDTLKDWPACRCWRARRW</sequence>
<reference evidence="2 3" key="2">
    <citation type="submission" date="2020-05" db="EMBL/GenBank/DDBJ databases">
        <authorList>
            <person name="Khan S.A."/>
            <person name="Jeon C.O."/>
            <person name="Chun B.H."/>
        </authorList>
    </citation>
    <scope>NUCLEOTIDE SEQUENCE [LARGE SCALE GENOMIC DNA]</scope>
    <source>
        <strain evidence="2 3">H242</strain>
    </source>
</reference>
<evidence type="ECO:0000313" key="2">
    <source>
        <dbReference type="EMBL" id="QJW84788.1"/>
    </source>
</evidence>
<evidence type="ECO:0000313" key="3">
    <source>
        <dbReference type="Proteomes" id="UP000500826"/>
    </source>
</evidence>
<dbReference type="EMBL" id="CP053418">
    <property type="protein sequence ID" value="QJW84788.1"/>
    <property type="molecule type" value="Genomic_DNA"/>
</dbReference>
<dbReference type="Pfam" id="PF03401">
    <property type="entry name" value="TctC"/>
    <property type="match status" value="1"/>
</dbReference>
<protein>
    <submittedName>
        <fullName evidence="2">Uncharacterized protein</fullName>
    </submittedName>
</protein>
<keyword evidence="3" id="KW-1185">Reference proteome</keyword>